<sequence length="220" mass="25173">MNNSRIIERINFTIEKGTEIYKNLSKSNISDAVRFGLYSQFSSLTYSTLISVVGKEHIYYKEFSKHESHSQFLHIKAGIAILENLKYELVNGWLETYKQLISAEIFSDFLEMSEYFLSENYKDAAAVMIGAVLEEHMRQLCNKNSILYEVNKQGKIESKKANLLNDELAKASVYSTIDKKNITGWLGLRNSAAHGKYDEYSKGQVEVMYSGVSEFIARIN</sequence>
<name>A0A7K1YCZ0_9SPHI</name>
<evidence type="ECO:0000313" key="2">
    <source>
        <dbReference type="Proteomes" id="UP000466586"/>
    </source>
</evidence>
<dbReference type="Proteomes" id="UP000466586">
    <property type="component" value="Unassembled WGS sequence"/>
</dbReference>
<comment type="caution">
    <text evidence="1">The sequence shown here is derived from an EMBL/GenBank/DDBJ whole genome shotgun (WGS) entry which is preliminary data.</text>
</comment>
<keyword evidence="2" id="KW-1185">Reference proteome</keyword>
<dbReference type="AlphaFoldDB" id="A0A7K1YCZ0"/>
<dbReference type="RefSeq" id="WP_160845639.1">
    <property type="nucleotide sequence ID" value="NZ_WVHT01000008.1"/>
</dbReference>
<gene>
    <name evidence="1" type="ORF">GS399_15890</name>
</gene>
<proteinExistence type="predicted"/>
<evidence type="ECO:0000313" key="1">
    <source>
        <dbReference type="EMBL" id="MXV52457.1"/>
    </source>
</evidence>
<evidence type="ECO:0008006" key="3">
    <source>
        <dbReference type="Google" id="ProtNLM"/>
    </source>
</evidence>
<protein>
    <recommendedName>
        <fullName evidence="3">DUF4145 domain-containing protein</fullName>
    </recommendedName>
</protein>
<dbReference type="EMBL" id="WVHT01000008">
    <property type="protein sequence ID" value="MXV52457.1"/>
    <property type="molecule type" value="Genomic_DNA"/>
</dbReference>
<organism evidence="1 2">
    <name type="scientific">Hufsiella arboris</name>
    <dbReference type="NCBI Taxonomy" id="2695275"/>
    <lineage>
        <taxon>Bacteria</taxon>
        <taxon>Pseudomonadati</taxon>
        <taxon>Bacteroidota</taxon>
        <taxon>Sphingobacteriia</taxon>
        <taxon>Sphingobacteriales</taxon>
        <taxon>Sphingobacteriaceae</taxon>
        <taxon>Hufsiella</taxon>
    </lineage>
</organism>
<reference evidence="1 2" key="1">
    <citation type="submission" date="2019-11" db="EMBL/GenBank/DDBJ databases">
        <title>Pedobacter sp. HMF7647 Genome sequencing and assembly.</title>
        <authorList>
            <person name="Kang H."/>
            <person name="Kim H."/>
            <person name="Joh K."/>
        </authorList>
    </citation>
    <scope>NUCLEOTIDE SEQUENCE [LARGE SCALE GENOMIC DNA]</scope>
    <source>
        <strain evidence="1 2">HMF7647</strain>
    </source>
</reference>
<accession>A0A7K1YCZ0</accession>